<accession>A0A916DWG3</accession>
<evidence type="ECO:0000259" key="1">
    <source>
        <dbReference type="Pfam" id="PF01636"/>
    </source>
</evidence>
<dbReference type="KEGG" id="aup:AsAng_0055540"/>
<name>A0A916DWG3_9BACT</name>
<organism evidence="2 3">
    <name type="scientific">Aureispira anguillae</name>
    <dbReference type="NCBI Taxonomy" id="2864201"/>
    <lineage>
        <taxon>Bacteria</taxon>
        <taxon>Pseudomonadati</taxon>
        <taxon>Bacteroidota</taxon>
        <taxon>Saprospiria</taxon>
        <taxon>Saprospirales</taxon>
        <taxon>Saprospiraceae</taxon>
        <taxon>Aureispira</taxon>
    </lineage>
</organism>
<dbReference type="EMBL" id="AP026867">
    <property type="protein sequence ID" value="BDS14772.1"/>
    <property type="molecule type" value="Genomic_DNA"/>
</dbReference>
<feature type="domain" description="Aminoglycoside phosphotransferase" evidence="1">
    <location>
        <begin position="34"/>
        <end position="261"/>
    </location>
</feature>
<proteinExistence type="predicted"/>
<dbReference type="InterPro" id="IPR002575">
    <property type="entry name" value="Aminoglycoside_PTrfase"/>
</dbReference>
<dbReference type="SUPFAM" id="SSF56112">
    <property type="entry name" value="Protein kinase-like (PK-like)"/>
    <property type="match status" value="1"/>
</dbReference>
<dbReference type="Gene3D" id="3.90.1200.10">
    <property type="match status" value="1"/>
</dbReference>
<keyword evidence="3" id="KW-1185">Reference proteome</keyword>
<reference evidence="2" key="1">
    <citation type="submission" date="2022-09" db="EMBL/GenBank/DDBJ databases">
        <title>Aureispira anguillicida sp. nov., isolated from Leptocephalus of Japanese eel Anguilla japonica.</title>
        <authorList>
            <person name="Yuasa K."/>
            <person name="Mekata T."/>
            <person name="Ikunari K."/>
        </authorList>
    </citation>
    <scope>NUCLEOTIDE SEQUENCE</scope>
    <source>
        <strain evidence="2">EL160426</strain>
    </source>
</reference>
<sequence>MYSIDTIQDFLLDQQLLDKNTIVFEDFEATSINRRNQNIQITTLNDSNFLIKQVADKNAENATTLKREAQFYQYFDQKFPLLEKYLPEVKYVDTNDIILVMTFYKEAMPLWKYYNEKTIHHFPLNVPKTIGKLLAHLHLTFSKKEVINAPQLSFLNRDLPFILNLHKPHPSRLSYISGGGYAFIKHLQSHTDLMLAFNKIPSLWQENAVIHGDIKLDNFIVLDPQNKTANSIKLVDWEMAQIGDTAWDVAGVFNDFIFWWVISMPDNLSPEEMIQKARFPFHLLTPAINSYWESYCNTIGLTTNARQQLLERVVLFSGFRVLQTSFEIASKFDAIPSIAQLLLNMGKSIIRKPLLSQEKLFGIANSTP</sequence>
<evidence type="ECO:0000313" key="3">
    <source>
        <dbReference type="Proteomes" id="UP001060919"/>
    </source>
</evidence>
<dbReference type="Proteomes" id="UP001060919">
    <property type="component" value="Chromosome"/>
</dbReference>
<gene>
    <name evidence="2" type="ORF">AsAng_0055540</name>
</gene>
<dbReference type="Pfam" id="PF01636">
    <property type="entry name" value="APH"/>
    <property type="match status" value="1"/>
</dbReference>
<evidence type="ECO:0000313" key="2">
    <source>
        <dbReference type="EMBL" id="BDS14772.1"/>
    </source>
</evidence>
<dbReference type="InterPro" id="IPR011009">
    <property type="entry name" value="Kinase-like_dom_sf"/>
</dbReference>
<dbReference type="RefSeq" id="WP_264789981.1">
    <property type="nucleotide sequence ID" value="NZ_AP026867.1"/>
</dbReference>
<protein>
    <submittedName>
        <fullName evidence="2">Aminoglycoside phosphotransferase family protein</fullName>
    </submittedName>
</protein>
<dbReference type="AlphaFoldDB" id="A0A916DWG3"/>